<accession>A0A120KKW7</accession>
<dbReference type="RefSeq" id="WP_067939400.1">
    <property type="nucleotide sequence ID" value="NZ_CAUHMM010000100.1"/>
</dbReference>
<dbReference type="AlphaFoldDB" id="A0A120KKW7"/>
<proteinExistence type="predicted"/>
<feature type="domain" description="MobA-like NTP transferase" evidence="3">
    <location>
        <begin position="24"/>
        <end position="181"/>
    </location>
</feature>
<evidence type="ECO:0000256" key="2">
    <source>
        <dbReference type="SAM" id="MobiDB-lite"/>
    </source>
</evidence>
<feature type="region of interest" description="Disordered" evidence="2">
    <location>
        <begin position="1"/>
        <end position="20"/>
    </location>
</feature>
<dbReference type="InterPro" id="IPR029044">
    <property type="entry name" value="Nucleotide-diphossugar_trans"/>
</dbReference>
<dbReference type="STRING" id="111015.AXF14_01300"/>
<keyword evidence="5" id="KW-1185">Reference proteome</keyword>
<evidence type="ECO:0000256" key="1">
    <source>
        <dbReference type="ARBA" id="ARBA00022679"/>
    </source>
</evidence>
<dbReference type="EMBL" id="CP014228">
    <property type="protein sequence ID" value="AMD86480.1"/>
    <property type="molecule type" value="Genomic_DNA"/>
</dbReference>
<evidence type="ECO:0000313" key="4">
    <source>
        <dbReference type="EMBL" id="AMD86480.1"/>
    </source>
</evidence>
<dbReference type="OrthoDB" id="4408226at2"/>
<sequence length="241" mass="24714">MAPSEASAPTRPSSPDDASRAVDVVVLAGGTGRRLGGASKPDVVARGERLLDHVLNGLSRLDGSDGGLPLGRVVVVAPEEVELPAGVLRALEDPPLGGPVAGLAAGLLALVGDADGTDGPAPLTAVLTCDAPDSYRALPPLRTAALDARERDGAVAVSCQGEDRHTQYLLGVYRTERLAAVVAPGGQPLRDVAVHRTLRALDVVELAEDAVRTASLDLDTWEDVHAWERAGGDPSDGASAR</sequence>
<dbReference type="Pfam" id="PF12804">
    <property type="entry name" value="NTP_transf_3"/>
    <property type="match status" value="1"/>
</dbReference>
<dbReference type="PANTHER" id="PTHR19136:SF81">
    <property type="entry name" value="MOLYBDENUM COFACTOR GUANYLYLTRANSFERASE"/>
    <property type="match status" value="1"/>
</dbReference>
<protein>
    <recommendedName>
        <fullName evidence="3">MobA-like NTP transferase domain-containing protein</fullName>
    </recommendedName>
</protein>
<gene>
    <name evidence="4" type="ORF">AXF14_01300</name>
</gene>
<dbReference type="PANTHER" id="PTHR19136">
    <property type="entry name" value="MOLYBDENUM COFACTOR GUANYLYLTRANSFERASE"/>
    <property type="match status" value="1"/>
</dbReference>
<organism evidence="4 5">
    <name type="scientific">Actinomyces radicidentis</name>
    <dbReference type="NCBI Taxonomy" id="111015"/>
    <lineage>
        <taxon>Bacteria</taxon>
        <taxon>Bacillati</taxon>
        <taxon>Actinomycetota</taxon>
        <taxon>Actinomycetes</taxon>
        <taxon>Actinomycetales</taxon>
        <taxon>Actinomycetaceae</taxon>
        <taxon>Actinomyces</taxon>
    </lineage>
</organism>
<keyword evidence="1" id="KW-0808">Transferase</keyword>
<reference evidence="5" key="1">
    <citation type="submission" date="2016-02" db="EMBL/GenBank/DDBJ databases">
        <authorList>
            <person name="Holder M.E."/>
            <person name="Ajami N.J."/>
            <person name="Petrosino J.F."/>
        </authorList>
    </citation>
    <scope>NUCLEOTIDE SEQUENCE [LARGE SCALE GENOMIC DNA]</scope>
    <source>
        <strain evidence="5">CCUG 36733</strain>
    </source>
</reference>
<evidence type="ECO:0000259" key="3">
    <source>
        <dbReference type="Pfam" id="PF12804"/>
    </source>
</evidence>
<dbReference type="Gene3D" id="3.90.550.10">
    <property type="entry name" value="Spore Coat Polysaccharide Biosynthesis Protein SpsA, Chain A"/>
    <property type="match status" value="1"/>
</dbReference>
<dbReference type="SUPFAM" id="SSF53448">
    <property type="entry name" value="Nucleotide-diphospho-sugar transferases"/>
    <property type="match status" value="1"/>
</dbReference>
<dbReference type="KEGG" id="ard:AXF14_01300"/>
<evidence type="ECO:0000313" key="5">
    <source>
        <dbReference type="Proteomes" id="UP000065220"/>
    </source>
</evidence>
<dbReference type="GO" id="GO:0016779">
    <property type="term" value="F:nucleotidyltransferase activity"/>
    <property type="evidence" value="ECO:0007669"/>
    <property type="project" value="UniProtKB-ARBA"/>
</dbReference>
<name>A0A120KKW7_ACTRD</name>
<dbReference type="Proteomes" id="UP000065220">
    <property type="component" value="Chromosome"/>
</dbReference>
<dbReference type="InterPro" id="IPR025877">
    <property type="entry name" value="MobA-like_NTP_Trfase"/>
</dbReference>